<keyword evidence="2" id="KW-1185">Reference proteome</keyword>
<sequence>MMKKWFGGSHQQDLHLTTIALLSSAAHRSIHFSFSSAIARGGSTSNAGGATTTALYPDPSNNPGDVYYVHPSDGPNSITVKPVLNHSNYQVWARSMRRVLGEVKAEDVVMVVILLLKEAINQTVSVQRTRNVLIVRRGKIYIDETKSVRGSNGNDSFSFTKEQYTQLVNLLQASNAANQHHSSSKVNIASGHVASGTTKFAYYLNSSAFGSWIVDSGASDHIFSIHVRLPNGHASIAKYAGTVQFYPGFLVSQVLYVPDFHLNLLSVPKLCIDNQYIVSFDNDRCLIQVRQNLNMIGLAELVKGLYYLTIPNNSTIPKASVNTSSQAHSPNHIPQDALWHFRL</sequence>
<dbReference type="Proteomes" id="UP000265520">
    <property type="component" value="Unassembled WGS sequence"/>
</dbReference>
<dbReference type="EMBL" id="LXQA010004594">
    <property type="protein sequence ID" value="MCH83064.1"/>
    <property type="molecule type" value="Genomic_DNA"/>
</dbReference>
<proteinExistence type="predicted"/>
<dbReference type="AlphaFoldDB" id="A0A392MA30"/>
<reference evidence="1 2" key="1">
    <citation type="journal article" date="2018" name="Front. Plant Sci.">
        <title>Red Clover (Trifolium pratense) and Zigzag Clover (T. medium) - A Picture of Genomic Similarities and Differences.</title>
        <authorList>
            <person name="Dluhosova J."/>
            <person name="Istvanek J."/>
            <person name="Nedelnik J."/>
            <person name="Repkova J."/>
        </authorList>
    </citation>
    <scope>NUCLEOTIDE SEQUENCE [LARGE SCALE GENOMIC DNA]</scope>
    <source>
        <strain evidence="2">cv. 10/8</strain>
        <tissue evidence="1">Leaf</tissue>
    </source>
</reference>
<protein>
    <submittedName>
        <fullName evidence="1">Retrovirus-related pol polyprotein from transposon TNT 1-94</fullName>
    </submittedName>
</protein>
<organism evidence="1 2">
    <name type="scientific">Trifolium medium</name>
    <dbReference type="NCBI Taxonomy" id="97028"/>
    <lineage>
        <taxon>Eukaryota</taxon>
        <taxon>Viridiplantae</taxon>
        <taxon>Streptophyta</taxon>
        <taxon>Embryophyta</taxon>
        <taxon>Tracheophyta</taxon>
        <taxon>Spermatophyta</taxon>
        <taxon>Magnoliopsida</taxon>
        <taxon>eudicotyledons</taxon>
        <taxon>Gunneridae</taxon>
        <taxon>Pentapetalae</taxon>
        <taxon>rosids</taxon>
        <taxon>fabids</taxon>
        <taxon>Fabales</taxon>
        <taxon>Fabaceae</taxon>
        <taxon>Papilionoideae</taxon>
        <taxon>50 kb inversion clade</taxon>
        <taxon>NPAAA clade</taxon>
        <taxon>Hologalegina</taxon>
        <taxon>IRL clade</taxon>
        <taxon>Trifolieae</taxon>
        <taxon>Trifolium</taxon>
    </lineage>
</organism>
<name>A0A392MA30_9FABA</name>
<evidence type="ECO:0000313" key="2">
    <source>
        <dbReference type="Proteomes" id="UP000265520"/>
    </source>
</evidence>
<gene>
    <name evidence="1" type="ORF">A2U01_0003878</name>
</gene>
<comment type="caution">
    <text evidence="1">The sequence shown here is derived from an EMBL/GenBank/DDBJ whole genome shotgun (WGS) entry which is preliminary data.</text>
</comment>
<evidence type="ECO:0000313" key="1">
    <source>
        <dbReference type="EMBL" id="MCH83064.1"/>
    </source>
</evidence>
<accession>A0A392MA30</accession>